<dbReference type="CDD" id="cd00082">
    <property type="entry name" value="HisKA"/>
    <property type="match status" value="1"/>
</dbReference>
<protein>
    <recommendedName>
        <fullName evidence="3">histidine kinase</fullName>
        <ecNumber evidence="3">2.7.13.3</ecNumber>
    </recommendedName>
</protein>
<keyword evidence="7" id="KW-0547">Nucleotide-binding</keyword>
<dbReference type="PANTHER" id="PTHR44936:SF10">
    <property type="entry name" value="SENSOR PROTEIN RSTB"/>
    <property type="match status" value="1"/>
</dbReference>
<dbReference type="InterPro" id="IPR036890">
    <property type="entry name" value="HATPase_C_sf"/>
</dbReference>
<reference evidence="13" key="1">
    <citation type="submission" date="2022-01" db="EMBL/GenBank/DDBJ databases">
        <title>Alginate degradation mechanism of Vibrio pelagius WXL662.</title>
        <authorList>
            <person name="He X."/>
        </authorList>
    </citation>
    <scope>NUCLEOTIDE SEQUENCE</scope>
    <source>
        <strain evidence="13">WXL662</strain>
    </source>
</reference>
<dbReference type="PROSITE" id="PS50109">
    <property type="entry name" value="HIS_KIN"/>
    <property type="match status" value="1"/>
</dbReference>
<evidence type="ECO:0000256" key="2">
    <source>
        <dbReference type="ARBA" id="ARBA00004651"/>
    </source>
</evidence>
<feature type="domain" description="HAMP" evidence="12">
    <location>
        <begin position="159"/>
        <end position="211"/>
    </location>
</feature>
<dbReference type="SMART" id="SM00304">
    <property type="entry name" value="HAMP"/>
    <property type="match status" value="1"/>
</dbReference>
<dbReference type="InterPro" id="IPR036097">
    <property type="entry name" value="HisK_dim/P_sf"/>
</dbReference>
<dbReference type="CDD" id="cd00075">
    <property type="entry name" value="HATPase"/>
    <property type="match status" value="1"/>
</dbReference>
<evidence type="ECO:0000256" key="3">
    <source>
        <dbReference type="ARBA" id="ARBA00012438"/>
    </source>
</evidence>
<dbReference type="EMBL" id="CP090614">
    <property type="protein sequence ID" value="UTT85155.1"/>
    <property type="molecule type" value="Genomic_DNA"/>
</dbReference>
<feature type="transmembrane region" description="Helical" evidence="10">
    <location>
        <begin position="141"/>
        <end position="162"/>
    </location>
</feature>
<dbReference type="Gene3D" id="3.30.565.10">
    <property type="entry name" value="Histidine kinase-like ATPase, C-terminal domain"/>
    <property type="match status" value="1"/>
</dbReference>
<dbReference type="PRINTS" id="PR00344">
    <property type="entry name" value="BCTRLSENSOR"/>
</dbReference>
<evidence type="ECO:0000256" key="10">
    <source>
        <dbReference type="SAM" id="Phobius"/>
    </source>
</evidence>
<dbReference type="InterPro" id="IPR003661">
    <property type="entry name" value="HisK_dim/P_dom"/>
</dbReference>
<evidence type="ECO:0000313" key="13">
    <source>
        <dbReference type="EMBL" id="UTT85155.1"/>
    </source>
</evidence>
<keyword evidence="6" id="KW-0808">Transferase</keyword>
<dbReference type="SMART" id="SM00387">
    <property type="entry name" value="HATPase_c"/>
    <property type="match status" value="1"/>
</dbReference>
<keyword evidence="4" id="KW-1003">Cell membrane</keyword>
<evidence type="ECO:0000256" key="4">
    <source>
        <dbReference type="ARBA" id="ARBA00022475"/>
    </source>
</evidence>
<dbReference type="InterPro" id="IPR005467">
    <property type="entry name" value="His_kinase_dom"/>
</dbReference>
<dbReference type="Gene3D" id="1.10.287.130">
    <property type="match status" value="1"/>
</dbReference>
<organism evidence="13 14">
    <name type="scientific">Vibrio pelagius</name>
    <dbReference type="NCBI Taxonomy" id="28169"/>
    <lineage>
        <taxon>Bacteria</taxon>
        <taxon>Pseudomonadati</taxon>
        <taxon>Pseudomonadota</taxon>
        <taxon>Gammaproteobacteria</taxon>
        <taxon>Vibrionales</taxon>
        <taxon>Vibrionaceae</taxon>
        <taxon>Vibrio</taxon>
    </lineage>
</organism>
<feature type="domain" description="Histidine kinase" evidence="11">
    <location>
        <begin position="219"/>
        <end position="440"/>
    </location>
</feature>
<dbReference type="InterPro" id="IPR003660">
    <property type="entry name" value="HAMP_dom"/>
</dbReference>
<name>A0ABY5G6Q2_VIBPE</name>
<dbReference type="SUPFAM" id="SSF158472">
    <property type="entry name" value="HAMP domain-like"/>
    <property type="match status" value="1"/>
</dbReference>
<keyword evidence="14" id="KW-1185">Reference proteome</keyword>
<dbReference type="PROSITE" id="PS50885">
    <property type="entry name" value="HAMP"/>
    <property type="match status" value="1"/>
</dbReference>
<dbReference type="GO" id="GO:0005524">
    <property type="term" value="F:ATP binding"/>
    <property type="evidence" value="ECO:0007669"/>
    <property type="project" value="UniProtKB-KW"/>
</dbReference>
<dbReference type="SUPFAM" id="SSF47384">
    <property type="entry name" value="Homodimeric domain of signal transducing histidine kinase"/>
    <property type="match status" value="1"/>
</dbReference>
<keyword evidence="10" id="KW-1133">Transmembrane helix</keyword>
<dbReference type="Gene3D" id="6.10.340.10">
    <property type="match status" value="1"/>
</dbReference>
<evidence type="ECO:0000256" key="8">
    <source>
        <dbReference type="ARBA" id="ARBA00022777"/>
    </source>
</evidence>
<keyword evidence="9 13" id="KW-0067">ATP-binding</keyword>
<accession>A0ABY5G6Q2</accession>
<evidence type="ECO:0000256" key="1">
    <source>
        <dbReference type="ARBA" id="ARBA00000085"/>
    </source>
</evidence>
<proteinExistence type="predicted"/>
<evidence type="ECO:0000256" key="7">
    <source>
        <dbReference type="ARBA" id="ARBA00022741"/>
    </source>
</evidence>
<comment type="subcellular location">
    <subcellularLocation>
        <location evidence="2">Cell membrane</location>
        <topology evidence="2">Multi-pass membrane protein</topology>
    </subcellularLocation>
</comment>
<gene>
    <name evidence="13" type="ORF">LZI70_02295</name>
</gene>
<keyword evidence="8" id="KW-0418">Kinase</keyword>
<evidence type="ECO:0000256" key="5">
    <source>
        <dbReference type="ARBA" id="ARBA00022553"/>
    </source>
</evidence>
<dbReference type="Proteomes" id="UP001059120">
    <property type="component" value="Chromosome 1"/>
</dbReference>
<dbReference type="InterPro" id="IPR004358">
    <property type="entry name" value="Sig_transdc_His_kin-like_C"/>
</dbReference>
<dbReference type="CDD" id="cd06225">
    <property type="entry name" value="HAMP"/>
    <property type="match status" value="1"/>
</dbReference>
<dbReference type="SUPFAM" id="SSF55874">
    <property type="entry name" value="ATPase domain of HSP90 chaperone/DNA topoisomerase II/histidine kinase"/>
    <property type="match status" value="1"/>
</dbReference>
<feature type="transmembrane region" description="Helical" evidence="10">
    <location>
        <begin position="9"/>
        <end position="30"/>
    </location>
</feature>
<keyword evidence="10" id="KW-0472">Membrane</keyword>
<comment type="catalytic activity">
    <reaction evidence="1">
        <text>ATP + protein L-histidine = ADP + protein N-phospho-L-histidine.</text>
        <dbReference type="EC" id="2.7.13.3"/>
    </reaction>
</comment>
<sequence>MKRIYLESIIGLFACFMAGLVAYEFSVYQWTTDYEFVLEDYEASAHQQLVENIALNQGVTEAEKAIEQFAKTTRHTLSRYSIDDPAPVAISDFFKRHPEKSILFDDERDLWFHFAGSDALYRYAPDEKTLVRQKIELEDDLLWLFFIASFVVYTLGHLFIIFRRVKKLEKATLSFASGDFSTRVTTSSGSAIGTLNQSFNVMADHIEHLISTNRSLTNAIAHELRTPVFRIQWQAELLKDTTLSDEQLTTIESIVEDTEEMESMVDELLYFSRLDSQRVEPECEELVLSDYLNVTLPRWHRETSLNLVLLSVDTTLTQEKINADENLLKRALDNVIRNAFKFADAQVFIELSEEENASGDRNYLAIHIHDDGPGVDNKHIAHLFDPFYVGNEARNKGKSGHGLGLSIVQKVCEQHDGYVTVHRSKLLGGAQFTLHFPKCNSEPDKPIQ</sequence>
<evidence type="ECO:0000259" key="11">
    <source>
        <dbReference type="PROSITE" id="PS50109"/>
    </source>
</evidence>
<dbReference type="EC" id="2.7.13.3" evidence="3"/>
<dbReference type="Pfam" id="PF00672">
    <property type="entry name" value="HAMP"/>
    <property type="match status" value="1"/>
</dbReference>
<dbReference type="RefSeq" id="WP_255231079.1">
    <property type="nucleotide sequence ID" value="NZ_CP090614.1"/>
</dbReference>
<dbReference type="SMART" id="SM00388">
    <property type="entry name" value="HisKA"/>
    <property type="match status" value="1"/>
</dbReference>
<dbReference type="InterPro" id="IPR003594">
    <property type="entry name" value="HATPase_dom"/>
</dbReference>
<evidence type="ECO:0000259" key="12">
    <source>
        <dbReference type="PROSITE" id="PS50885"/>
    </source>
</evidence>
<evidence type="ECO:0000313" key="14">
    <source>
        <dbReference type="Proteomes" id="UP001059120"/>
    </source>
</evidence>
<dbReference type="PANTHER" id="PTHR44936">
    <property type="entry name" value="SENSOR PROTEIN CREC"/>
    <property type="match status" value="1"/>
</dbReference>
<dbReference type="Pfam" id="PF02518">
    <property type="entry name" value="HATPase_c"/>
    <property type="match status" value="1"/>
</dbReference>
<keyword evidence="5" id="KW-0597">Phosphoprotein</keyword>
<evidence type="ECO:0000256" key="9">
    <source>
        <dbReference type="ARBA" id="ARBA00022840"/>
    </source>
</evidence>
<dbReference type="Pfam" id="PF00512">
    <property type="entry name" value="HisKA"/>
    <property type="match status" value="1"/>
</dbReference>
<dbReference type="InterPro" id="IPR050980">
    <property type="entry name" value="2C_sensor_his_kinase"/>
</dbReference>
<keyword evidence="10" id="KW-0812">Transmembrane</keyword>
<evidence type="ECO:0000256" key="6">
    <source>
        <dbReference type="ARBA" id="ARBA00022679"/>
    </source>
</evidence>